<keyword evidence="5 9" id="KW-0067">ATP-binding</keyword>
<dbReference type="NCBIfam" id="TIGR01085">
    <property type="entry name" value="murE"/>
    <property type="match status" value="1"/>
</dbReference>
<keyword evidence="9 10" id="KW-0131">Cell cycle</keyword>
<dbReference type="HAMAP" id="MF_00208">
    <property type="entry name" value="MurE"/>
    <property type="match status" value="1"/>
</dbReference>
<evidence type="ECO:0000256" key="1">
    <source>
        <dbReference type="ARBA" id="ARBA00005898"/>
    </source>
</evidence>
<dbReference type="PANTHER" id="PTHR23135:SF4">
    <property type="entry name" value="UDP-N-ACETYLMURAMOYL-L-ALANYL-D-GLUTAMATE--2,6-DIAMINOPIMELATE LIGASE MURE HOMOLOG, CHLOROPLASTIC"/>
    <property type="match status" value="1"/>
</dbReference>
<organism evidence="13 14">
    <name type="scientific">Acetomicrobium flavidum</name>
    <dbReference type="NCBI Taxonomy" id="49896"/>
    <lineage>
        <taxon>Bacteria</taxon>
        <taxon>Thermotogati</taxon>
        <taxon>Synergistota</taxon>
        <taxon>Synergistia</taxon>
        <taxon>Synergistales</taxon>
        <taxon>Acetomicrobiaceae</taxon>
        <taxon>Acetomicrobium</taxon>
    </lineage>
</organism>
<dbReference type="Pfam" id="PF02875">
    <property type="entry name" value="Mur_ligase_C"/>
    <property type="match status" value="1"/>
</dbReference>
<feature type="modified residue" description="N6-carboxylysine" evidence="9">
    <location>
        <position position="228"/>
    </location>
</feature>
<keyword evidence="2 9" id="KW-0963">Cytoplasm</keyword>
<evidence type="ECO:0000256" key="10">
    <source>
        <dbReference type="RuleBase" id="RU004135"/>
    </source>
</evidence>
<feature type="domain" description="Mur ligase central" evidence="12">
    <location>
        <begin position="117"/>
        <end position="319"/>
    </location>
</feature>
<keyword evidence="7 9" id="KW-0573">Peptidoglycan synthesis</keyword>
<evidence type="ECO:0000256" key="6">
    <source>
        <dbReference type="ARBA" id="ARBA00022960"/>
    </source>
</evidence>
<feature type="binding site" evidence="9">
    <location>
        <position position="196"/>
    </location>
    <ligand>
        <name>UDP-N-acetyl-alpha-D-muramoyl-L-alanyl-D-glutamate</name>
        <dbReference type="ChEBI" id="CHEBI:83900"/>
    </ligand>
</feature>
<dbReference type="Gene3D" id="3.40.1190.10">
    <property type="entry name" value="Mur-like, catalytic domain"/>
    <property type="match status" value="1"/>
</dbReference>
<dbReference type="PROSITE" id="PS01011">
    <property type="entry name" value="FOLYLPOLYGLU_SYNT_1"/>
    <property type="match status" value="1"/>
</dbReference>
<evidence type="ECO:0000256" key="7">
    <source>
        <dbReference type="ARBA" id="ARBA00022984"/>
    </source>
</evidence>
<dbReference type="EC" id="6.3.2.13" evidence="9"/>
<dbReference type="SUPFAM" id="SSF53244">
    <property type="entry name" value="MurD-like peptide ligases, peptide-binding domain"/>
    <property type="match status" value="1"/>
</dbReference>
<evidence type="ECO:0000256" key="2">
    <source>
        <dbReference type="ARBA" id="ARBA00022490"/>
    </source>
</evidence>
<feature type="binding site" evidence="9">
    <location>
        <position position="194"/>
    </location>
    <ligand>
        <name>UDP-N-acetyl-alpha-D-muramoyl-L-alanyl-D-glutamate</name>
        <dbReference type="ChEBI" id="CHEBI:83900"/>
    </ligand>
</feature>
<evidence type="ECO:0000256" key="8">
    <source>
        <dbReference type="ARBA" id="ARBA00023316"/>
    </source>
</evidence>
<dbReference type="NCBIfam" id="NF001126">
    <property type="entry name" value="PRK00139.1-4"/>
    <property type="match status" value="1"/>
</dbReference>
<dbReference type="GO" id="GO:0016874">
    <property type="term" value="F:ligase activity"/>
    <property type="evidence" value="ECO:0007669"/>
    <property type="project" value="UniProtKB-KW"/>
</dbReference>
<evidence type="ECO:0000259" key="11">
    <source>
        <dbReference type="Pfam" id="PF02875"/>
    </source>
</evidence>
<comment type="PTM">
    <text evidence="9">Carboxylation is probably crucial for Mg(2+) binding and, consequently, for the gamma-phosphate positioning of ATP.</text>
</comment>
<accession>A0ABY1JAW0</accession>
<evidence type="ECO:0000313" key="14">
    <source>
        <dbReference type="Proteomes" id="UP000185093"/>
    </source>
</evidence>
<keyword evidence="9 10" id="KW-0132">Cell division</keyword>
<keyword evidence="3 9" id="KW-0436">Ligase</keyword>
<comment type="subcellular location">
    <subcellularLocation>
        <location evidence="9 10">Cytoplasm</location>
    </subcellularLocation>
</comment>
<feature type="binding site" evidence="9">
    <location>
        <position position="473"/>
    </location>
    <ligand>
        <name>meso-2,6-diaminopimelate</name>
        <dbReference type="ChEBI" id="CHEBI:57791"/>
    </ligand>
</feature>
<dbReference type="RefSeq" id="WP_074199025.1">
    <property type="nucleotide sequence ID" value="NZ_DAONLC010000005.1"/>
</dbReference>
<dbReference type="Pfam" id="PF08245">
    <property type="entry name" value="Mur_ligase_M"/>
    <property type="match status" value="1"/>
</dbReference>
<keyword evidence="8 9" id="KW-0961">Cell wall biogenesis/degradation</keyword>
<feature type="domain" description="Mur ligase C-terminal" evidence="11">
    <location>
        <begin position="342"/>
        <end position="471"/>
    </location>
</feature>
<dbReference type="InterPro" id="IPR036565">
    <property type="entry name" value="Mur-like_cat_sf"/>
</dbReference>
<comment type="similarity">
    <text evidence="1 9">Belongs to the MurCDEF family. MurE subfamily.</text>
</comment>
<keyword evidence="14" id="KW-1185">Reference proteome</keyword>
<dbReference type="PANTHER" id="PTHR23135">
    <property type="entry name" value="MUR LIGASE FAMILY MEMBER"/>
    <property type="match status" value="1"/>
</dbReference>
<dbReference type="InterPro" id="IPR036615">
    <property type="entry name" value="Mur_ligase_C_dom_sf"/>
</dbReference>
<comment type="catalytic activity">
    <reaction evidence="9">
        <text>UDP-N-acetyl-alpha-D-muramoyl-L-alanyl-D-glutamate + meso-2,6-diaminopimelate + ATP = UDP-N-acetyl-alpha-D-muramoyl-L-alanyl-gamma-D-glutamyl-meso-2,6-diaminopimelate + ADP + phosphate + H(+)</text>
        <dbReference type="Rhea" id="RHEA:23676"/>
        <dbReference type="ChEBI" id="CHEBI:15378"/>
        <dbReference type="ChEBI" id="CHEBI:30616"/>
        <dbReference type="ChEBI" id="CHEBI:43474"/>
        <dbReference type="ChEBI" id="CHEBI:57791"/>
        <dbReference type="ChEBI" id="CHEBI:83900"/>
        <dbReference type="ChEBI" id="CHEBI:83905"/>
        <dbReference type="ChEBI" id="CHEBI:456216"/>
        <dbReference type="EC" id="6.3.2.13"/>
    </reaction>
</comment>
<keyword evidence="9" id="KW-0460">Magnesium</keyword>
<dbReference type="Gene3D" id="3.40.1390.10">
    <property type="entry name" value="MurE/MurF, N-terminal domain"/>
    <property type="match status" value="1"/>
</dbReference>
<comment type="cofactor">
    <cofactor evidence="9">
        <name>Mg(2+)</name>
        <dbReference type="ChEBI" id="CHEBI:18420"/>
    </cofactor>
</comment>
<feature type="short sequence motif" description="Meso-diaminopimelate recognition motif" evidence="9">
    <location>
        <begin position="415"/>
        <end position="418"/>
    </location>
</feature>
<evidence type="ECO:0000256" key="3">
    <source>
        <dbReference type="ARBA" id="ARBA00022598"/>
    </source>
</evidence>
<dbReference type="EMBL" id="FSQZ01000001">
    <property type="protein sequence ID" value="SIN62732.1"/>
    <property type="molecule type" value="Genomic_DNA"/>
</dbReference>
<comment type="caution">
    <text evidence="13">The sequence shown here is derived from an EMBL/GenBank/DDBJ whole genome shotgun (WGS) entry which is preliminary data.</text>
</comment>
<feature type="binding site" evidence="9">
    <location>
        <position position="40"/>
    </location>
    <ligand>
        <name>UDP-N-acetyl-alpha-D-muramoyl-L-alanyl-D-glutamate</name>
        <dbReference type="ChEBI" id="CHEBI:83900"/>
    </ligand>
</feature>
<dbReference type="SUPFAM" id="SSF53623">
    <property type="entry name" value="MurD-like peptide ligases, catalytic domain"/>
    <property type="match status" value="1"/>
</dbReference>
<dbReference type="Proteomes" id="UP000185093">
    <property type="component" value="Unassembled WGS sequence"/>
</dbReference>
<dbReference type="InterPro" id="IPR005761">
    <property type="entry name" value="UDP-N-AcMur-Glu-dNH2Pim_ligase"/>
</dbReference>
<feature type="binding site" evidence="9">
    <location>
        <position position="391"/>
    </location>
    <ligand>
        <name>meso-2,6-diaminopimelate</name>
        <dbReference type="ChEBI" id="CHEBI:57791"/>
    </ligand>
</feature>
<sequence>MEVTLKSLAEFLFQRRCLKEIVSSDSGDLSRIVSDVCIDSRLAKRGALFCCLDGTKRRGVEFAQDAAKSGAIAVIANERILNLDIPQLIVTDTKEASGLAAAYFHGLPASKLLMIGVTGTNGKSTTAYLIRSILKAGGMKCGLIGTIIYHDGTREEEADRTTPQAPLIQSLLSRMVQNGCHACVMEASSHGIEQKRIAGCLYDRAVFTNLTPEHLDYHGNMDNYFAAKKGLFERHMRGSWKVSTNIDDPYGKAIQKIFEPYALEFAIHNKSEGMISGFIIDSSIRGIDMGINLPGSLINVSLPLLGEYNAYNSLAAASTAWSLGFSPDVIKAGLESCPPVPGRLERYFVEDGPVCVIDYAHTPDALEKVASTIKPLCDGEIWLVFGHGGDRFRENRPLLGRVAASLADHIVVTMDNPRSEDPEDIALQIVDGIKSSLGNPEYRIIIDRKQAVHFALDNAKAGDVVLITGKGPERQIIFKDHTMPYSDYEALKDWCNLRGKRLL</sequence>
<feature type="binding site" evidence="9">
    <location>
        <begin position="161"/>
        <end position="162"/>
    </location>
    <ligand>
        <name>UDP-N-acetyl-alpha-D-muramoyl-L-alanyl-D-glutamate</name>
        <dbReference type="ChEBI" id="CHEBI:83900"/>
    </ligand>
</feature>
<feature type="binding site" evidence="9">
    <location>
        <begin position="415"/>
        <end position="418"/>
    </location>
    <ligand>
        <name>meso-2,6-diaminopimelate</name>
        <dbReference type="ChEBI" id="CHEBI:57791"/>
    </ligand>
</feature>
<evidence type="ECO:0000256" key="4">
    <source>
        <dbReference type="ARBA" id="ARBA00022741"/>
    </source>
</evidence>
<comment type="pathway">
    <text evidence="9 10">Cell wall biogenesis; peptidoglycan biosynthesis.</text>
</comment>
<keyword evidence="6 9" id="KW-0133">Cell shape</keyword>
<evidence type="ECO:0000259" key="12">
    <source>
        <dbReference type="Pfam" id="PF08245"/>
    </source>
</evidence>
<gene>
    <name evidence="9" type="primary">murE</name>
    <name evidence="13" type="ORF">SAMN05444368_0234</name>
</gene>
<feature type="binding site" evidence="9">
    <location>
        <position position="188"/>
    </location>
    <ligand>
        <name>UDP-N-acetyl-alpha-D-muramoyl-L-alanyl-D-glutamate</name>
        <dbReference type="ChEBI" id="CHEBI:83900"/>
    </ligand>
</feature>
<evidence type="ECO:0000256" key="5">
    <source>
        <dbReference type="ARBA" id="ARBA00022840"/>
    </source>
</evidence>
<feature type="binding site" evidence="9">
    <location>
        <position position="469"/>
    </location>
    <ligand>
        <name>meso-2,6-diaminopimelate</name>
        <dbReference type="ChEBI" id="CHEBI:57791"/>
    </ligand>
</feature>
<dbReference type="InterPro" id="IPR018109">
    <property type="entry name" value="Folylpolyglutamate_synth_CS"/>
</dbReference>
<comment type="caution">
    <text evidence="9">Lacks conserved residue(s) required for the propagation of feature annotation.</text>
</comment>
<dbReference type="SUPFAM" id="SSF63418">
    <property type="entry name" value="MurE/MurF N-terminal domain"/>
    <property type="match status" value="1"/>
</dbReference>
<protein>
    <recommendedName>
        <fullName evidence="9">UDP-N-acetylmuramoyl-L-alanyl-D-glutamate--2,6-diaminopimelate ligase</fullName>
        <ecNumber evidence="9">6.3.2.13</ecNumber>
    </recommendedName>
    <alternativeName>
        <fullName evidence="9">Meso-A2pm-adding enzyme</fullName>
    </alternativeName>
    <alternativeName>
        <fullName evidence="9">Meso-diaminopimelate-adding enzyme</fullName>
    </alternativeName>
    <alternativeName>
        <fullName evidence="9">UDP-MurNAc-L-Ala-D-Glu:meso-diaminopimelate ligase</fullName>
    </alternativeName>
    <alternativeName>
        <fullName evidence="9">UDP-MurNAc-tripeptide synthetase</fullName>
    </alternativeName>
    <alternativeName>
        <fullName evidence="9">UDP-N-acetylmuramyl-tripeptide synthetase</fullName>
    </alternativeName>
</protein>
<dbReference type="Gene3D" id="3.90.190.20">
    <property type="entry name" value="Mur ligase, C-terminal domain"/>
    <property type="match status" value="1"/>
</dbReference>
<feature type="binding site" evidence="9">
    <location>
        <begin position="119"/>
        <end position="125"/>
    </location>
    <ligand>
        <name>ATP</name>
        <dbReference type="ChEBI" id="CHEBI:30616"/>
    </ligand>
</feature>
<dbReference type="InterPro" id="IPR013221">
    <property type="entry name" value="Mur_ligase_cen"/>
</dbReference>
<evidence type="ECO:0000256" key="9">
    <source>
        <dbReference type="HAMAP-Rule" id="MF_00208"/>
    </source>
</evidence>
<dbReference type="InterPro" id="IPR004101">
    <property type="entry name" value="Mur_ligase_C"/>
</dbReference>
<keyword evidence="4 9" id="KW-0547">Nucleotide-binding</keyword>
<proteinExistence type="inferred from homology"/>
<dbReference type="InterPro" id="IPR035911">
    <property type="entry name" value="MurE/MurF_N"/>
</dbReference>
<reference evidence="13 14" key="1">
    <citation type="submission" date="2016-11" db="EMBL/GenBank/DDBJ databases">
        <authorList>
            <person name="Varghese N."/>
            <person name="Submissions S."/>
        </authorList>
    </citation>
    <scope>NUCLEOTIDE SEQUENCE [LARGE SCALE GENOMIC DNA]</scope>
    <source>
        <strain evidence="13 14">DSM 20664</strain>
    </source>
</reference>
<comment type="function">
    <text evidence="9">Catalyzes the addition of meso-diaminopimelic acid to the nucleotide precursor UDP-N-acetylmuramoyl-L-alanyl-D-glutamate (UMAG) in the biosynthesis of bacterial cell-wall peptidoglycan.</text>
</comment>
<evidence type="ECO:0000313" key="13">
    <source>
        <dbReference type="EMBL" id="SIN62732.1"/>
    </source>
</evidence>
<name>A0ABY1JAW0_9BACT</name>